<feature type="region of interest" description="Disordered" evidence="1">
    <location>
        <begin position="483"/>
        <end position="533"/>
    </location>
</feature>
<dbReference type="AlphaFoldDB" id="S5R9Z7"/>
<feature type="compositionally biased region" description="Low complexity" evidence="1">
    <location>
        <begin position="574"/>
        <end position="585"/>
    </location>
</feature>
<evidence type="ECO:0000256" key="1">
    <source>
        <dbReference type="SAM" id="MobiDB-lite"/>
    </source>
</evidence>
<proteinExistence type="predicted"/>
<accession>S5R9Z7</accession>
<dbReference type="EMBL" id="KF280352">
    <property type="protein sequence ID" value="AGS09181.1"/>
    <property type="molecule type" value="Genomic_DNA"/>
</dbReference>
<reference evidence="2" key="1">
    <citation type="journal article" date="2013" name="Mol. Biol. Evol.">
        <title>Extensive trans-specific polymorphism at the mating type locus of the root decay fungus heterobasidion.</title>
        <authorList>
            <person name="van Diepen L.T."/>
            <person name="Olson A."/>
            <person name="Ihrmark K."/>
            <person name="Stenlid J."/>
            <person name="James T.Y."/>
        </authorList>
    </citation>
    <scope>NUCLEOTIDE SEQUENCE</scope>
    <source>
        <strain evidence="2">UM269</strain>
    </source>
</reference>
<feature type="compositionally biased region" description="Low complexity" evidence="1">
    <location>
        <begin position="42"/>
        <end position="55"/>
    </location>
</feature>
<feature type="region of interest" description="Disordered" evidence="1">
    <location>
        <begin position="565"/>
        <end position="588"/>
    </location>
</feature>
<evidence type="ECO:0000313" key="2">
    <source>
        <dbReference type="EMBL" id="AGS09181.1"/>
    </source>
</evidence>
<feature type="compositionally biased region" description="Polar residues" evidence="1">
    <location>
        <begin position="325"/>
        <end position="336"/>
    </location>
</feature>
<feature type="region of interest" description="Disordered" evidence="1">
    <location>
        <begin position="26"/>
        <end position="56"/>
    </location>
</feature>
<feature type="compositionally biased region" description="Low complexity" evidence="1">
    <location>
        <begin position="483"/>
        <end position="517"/>
    </location>
</feature>
<reference evidence="2" key="2">
    <citation type="submission" date="2013-06" db="EMBL/GenBank/DDBJ databases">
        <authorList>
            <person name="van Diepen L.T.A."/>
            <person name="Olson A."/>
            <person name="Ihrmark K."/>
            <person name="Stenlid J."/>
            <person name="James T.Y."/>
        </authorList>
    </citation>
    <scope>NUCLEOTIDE SEQUENCE</scope>
    <source>
        <strain evidence="2">UM269</strain>
    </source>
</reference>
<feature type="region of interest" description="Disordered" evidence="1">
    <location>
        <begin position="296"/>
        <end position="336"/>
    </location>
</feature>
<sequence length="601" mass="64871">MSSVNAPSSDCWRTIAVDSNRLHQISSHSRTNTQRIADIKSVPRLSSRSHPSSDSTVCPFPLPAPLTTDFIALGLPATVARRLSLTYIQASTCLKDLYEIEARQAINACSQLIQAHDLHLPQFQHRMQILYEARFMSTVKSWAVEELSLTRQQLMKFSLETRISLAMPPKNFPGSRCADGVADGKVKEDTPTWAAIPDRELQCAPVKKEETTLSPDSGLVDLTPLFQLKSLPPVGLFCQEASLHAFPKCYPCYSPEAIDSCLQILSRGIKRASRPSLQPTNLDSLTAAFKRFSTGESTASETNKVSLNSPPQTSARSAAYPATPPSRSSISPAVTSSPPAVIRPAIFNPLPTPLTFPATDSKPTKIDSVSMRRRKFAAMPKRNHSPTIKSVSEPYKEDSSVFLPSSKPSVQIMPSLPTTLIKTDEQPLLATSSATATPYTLVPRARKVIALPARCAPAASATQPTYTASTSFAPLSVANVSSLSQSSSPSTHSRSTSRTPSLVSLASNDSIPSSSSSNEVDTPPSTPPPLVTTFPMSISSFPVSSLTPKSQSPISSSVFKFSPTQEPKRFEVASPSQHPSSFSFPTGIKQEEGSFSFQFGR</sequence>
<feature type="compositionally biased region" description="Polar residues" evidence="1">
    <location>
        <begin position="26"/>
        <end position="35"/>
    </location>
</feature>
<organism evidence="2">
    <name type="scientific">Heterobasidion irregulare</name>
    <dbReference type="NCBI Taxonomy" id="984962"/>
    <lineage>
        <taxon>Eukaryota</taxon>
        <taxon>Fungi</taxon>
        <taxon>Dikarya</taxon>
        <taxon>Basidiomycota</taxon>
        <taxon>Agaricomycotina</taxon>
        <taxon>Agaricomycetes</taxon>
        <taxon>Russulales</taxon>
        <taxon>Bondarzewiaceae</taxon>
        <taxon>Heterobasidion</taxon>
        <taxon>Heterobasidion annosum species complex</taxon>
    </lineage>
</organism>
<feature type="compositionally biased region" description="Polar residues" evidence="1">
    <location>
        <begin position="296"/>
        <end position="316"/>
    </location>
</feature>
<name>S5R9Z7_9AGAM</name>
<protein>
    <submittedName>
        <fullName evidence="2">B2 mating type protein</fullName>
    </submittedName>
</protein>